<name>A0A1W6B724_9GAMM</name>
<dbReference type="OrthoDB" id="9785953at2"/>
<dbReference type="CDD" id="cd02005">
    <property type="entry name" value="TPP_PDC_IPDC"/>
    <property type="match status" value="1"/>
</dbReference>
<dbReference type="RefSeq" id="WP_085070933.1">
    <property type="nucleotide sequence ID" value="NZ_CP019706.1"/>
</dbReference>
<organism evidence="14 15">
    <name type="scientific">Pantoea alhagi</name>
    <dbReference type="NCBI Taxonomy" id="1891675"/>
    <lineage>
        <taxon>Bacteria</taxon>
        <taxon>Pseudomonadati</taxon>
        <taxon>Pseudomonadota</taxon>
        <taxon>Gammaproteobacteria</taxon>
        <taxon>Enterobacterales</taxon>
        <taxon>Erwiniaceae</taxon>
        <taxon>Pantoea</taxon>
    </lineage>
</organism>
<dbReference type="InterPro" id="IPR011766">
    <property type="entry name" value="TPP_enzyme_TPP-bd"/>
</dbReference>
<dbReference type="SUPFAM" id="SSF52467">
    <property type="entry name" value="DHS-like NAD/FAD-binding domain"/>
    <property type="match status" value="1"/>
</dbReference>
<evidence type="ECO:0000313" key="14">
    <source>
        <dbReference type="EMBL" id="ARJ42881.1"/>
    </source>
</evidence>
<evidence type="ECO:0000256" key="5">
    <source>
        <dbReference type="ARBA" id="ARBA00022793"/>
    </source>
</evidence>
<dbReference type="EMBL" id="CP019706">
    <property type="protein sequence ID" value="ARJ42881.1"/>
    <property type="molecule type" value="Genomic_DNA"/>
</dbReference>
<dbReference type="STRING" id="1891675.B1H58_13165"/>
<dbReference type="InterPro" id="IPR012110">
    <property type="entry name" value="PDC/IPDC-like"/>
</dbReference>
<proteinExistence type="inferred from homology"/>
<keyword evidence="8" id="KW-0456">Lyase</keyword>
<dbReference type="GO" id="GO:0030976">
    <property type="term" value="F:thiamine pyrophosphate binding"/>
    <property type="evidence" value="ECO:0007669"/>
    <property type="project" value="InterPro"/>
</dbReference>
<evidence type="ECO:0000256" key="10">
    <source>
        <dbReference type="RuleBase" id="RU362132"/>
    </source>
</evidence>
<dbReference type="InterPro" id="IPR029061">
    <property type="entry name" value="THDP-binding"/>
</dbReference>
<sequence length="551" mass="59561">MSGLTVSDYLLQRLNEIGIDHLFGVPGDFNLAFLDRVIAHPRLAWVGCANELNAAYAADGYARSRRAGALLTTFGVGELSAINGIAGSYAEYVPVIHIVGAPSLSAQQRGDLIHHSLGDGDFSHFLRMQREVTVAQATLTADNACVEIDRVMREALTQRRPGYLLLPVDVAGAPACSPGQPLTLQTQPDDQALQAFRCAAEALLSGARSVSLLADFLADRFGVQQQLAHWLETVPLPHATLLMGKGVLDEQRTGFAGTYAGEGCADGTRRVIEQADVIITVGVRFTDTITVGFTQQIGTAKNIDVQPFSVTVAGQRFDSLPMSTVIEELRQLCQRYAARWTLDYCQPAPLAANDQPGLTQNAFWQAIQAFLQPGDLLVAEQGTAAFGAAALRLPTGAKLVVQPLWGSIGYTLPAAFGAQTAEPERRVILLIGDGSAQLTVQELSSMMRDNLKPLIFVLNNGGYTVERAINGASQRYNDIADWNWTQIPQALSTACPAQSWRVLETVQLTEVLKLIADARRLSLVEVVLPRLDMPPLLQQVSASLHQRNSAQ</sequence>
<dbReference type="PIRSF" id="PIRSF036565">
    <property type="entry name" value="Pyruvt_ip_decrb"/>
    <property type="match status" value="1"/>
</dbReference>
<dbReference type="InterPro" id="IPR000399">
    <property type="entry name" value="TPP-bd_CS"/>
</dbReference>
<dbReference type="GO" id="GO:0000287">
    <property type="term" value="F:magnesium ion binding"/>
    <property type="evidence" value="ECO:0007669"/>
    <property type="project" value="InterPro"/>
</dbReference>
<evidence type="ECO:0000256" key="3">
    <source>
        <dbReference type="ARBA" id="ARBA00007812"/>
    </source>
</evidence>
<feature type="domain" description="Thiamine pyrophosphate enzyme TPP-binding" evidence="12">
    <location>
        <begin position="391"/>
        <end position="526"/>
    </location>
</feature>
<evidence type="ECO:0000256" key="9">
    <source>
        <dbReference type="PIRSR" id="PIRSR036565-2"/>
    </source>
</evidence>
<dbReference type="Pfam" id="PF02776">
    <property type="entry name" value="TPP_enzyme_N"/>
    <property type="match status" value="1"/>
</dbReference>
<dbReference type="Gene3D" id="3.40.50.1220">
    <property type="entry name" value="TPP-binding domain"/>
    <property type="match status" value="1"/>
</dbReference>
<dbReference type="FunFam" id="3.40.50.970:FF:000024">
    <property type="entry name" value="Pyruvate decarboxylase isozyme"/>
    <property type="match status" value="1"/>
</dbReference>
<evidence type="ECO:0000256" key="1">
    <source>
        <dbReference type="ARBA" id="ARBA00001920"/>
    </source>
</evidence>
<dbReference type="GO" id="GO:0004737">
    <property type="term" value="F:pyruvate decarboxylase activity"/>
    <property type="evidence" value="ECO:0007669"/>
    <property type="project" value="TreeGrafter"/>
</dbReference>
<dbReference type="Gene3D" id="3.40.50.970">
    <property type="match status" value="2"/>
</dbReference>
<feature type="domain" description="Thiamine pyrophosphate enzyme central" evidence="11">
    <location>
        <begin position="200"/>
        <end position="306"/>
    </location>
</feature>
<keyword evidence="6 9" id="KW-0460">Magnesium</keyword>
<evidence type="ECO:0000259" key="13">
    <source>
        <dbReference type="Pfam" id="PF02776"/>
    </source>
</evidence>
<keyword evidence="15" id="KW-1185">Reference proteome</keyword>
<comment type="cofactor">
    <cofactor evidence="2">
        <name>thiamine diphosphate</name>
        <dbReference type="ChEBI" id="CHEBI:58937"/>
    </cofactor>
</comment>
<protein>
    <submittedName>
        <fullName evidence="14">Indolepyruvate decarboxylase</fullName>
    </submittedName>
</protein>
<dbReference type="CDD" id="cd07038">
    <property type="entry name" value="TPP_PYR_PDC_IPDC_like"/>
    <property type="match status" value="1"/>
</dbReference>
<dbReference type="SUPFAM" id="SSF52518">
    <property type="entry name" value="Thiamin diphosphate-binding fold (THDP-binding)"/>
    <property type="match status" value="2"/>
</dbReference>
<dbReference type="FunFam" id="3.40.50.970:FF:000019">
    <property type="entry name" value="Pyruvate decarboxylase isozyme"/>
    <property type="match status" value="1"/>
</dbReference>
<evidence type="ECO:0000256" key="8">
    <source>
        <dbReference type="ARBA" id="ARBA00023239"/>
    </source>
</evidence>
<dbReference type="InterPro" id="IPR029035">
    <property type="entry name" value="DHS-like_NAD/FAD-binding_dom"/>
</dbReference>
<dbReference type="Pfam" id="PF02775">
    <property type="entry name" value="TPP_enzyme_C"/>
    <property type="match status" value="1"/>
</dbReference>
<feature type="binding site" evidence="9">
    <location>
        <position position="460"/>
    </location>
    <ligand>
        <name>Mg(2+)</name>
        <dbReference type="ChEBI" id="CHEBI:18420"/>
    </ligand>
</feature>
<reference evidence="14 15" key="1">
    <citation type="submission" date="2017-02" db="EMBL/GenBank/DDBJ databases">
        <title>Complete genome sequence of the drought resistance-promoting endophyte Pantoea alhagi LTYR-11Z.</title>
        <authorList>
            <person name="Zhang L."/>
        </authorList>
    </citation>
    <scope>NUCLEOTIDE SEQUENCE [LARGE SCALE GENOMIC DNA]</scope>
    <source>
        <strain evidence="14 15">LTYR-11Z</strain>
    </source>
</reference>
<dbReference type="InterPro" id="IPR047213">
    <property type="entry name" value="TPP_PYR_PDC_IPDC-like"/>
</dbReference>
<evidence type="ECO:0000256" key="7">
    <source>
        <dbReference type="ARBA" id="ARBA00023052"/>
    </source>
</evidence>
<dbReference type="Pfam" id="PF00205">
    <property type="entry name" value="TPP_enzyme_M"/>
    <property type="match status" value="1"/>
</dbReference>
<feature type="binding site" evidence="9">
    <location>
        <position position="462"/>
    </location>
    <ligand>
        <name>Mg(2+)</name>
        <dbReference type="ChEBI" id="CHEBI:18420"/>
    </ligand>
</feature>
<feature type="binding site" evidence="9">
    <location>
        <position position="433"/>
    </location>
    <ligand>
        <name>Mg(2+)</name>
        <dbReference type="ChEBI" id="CHEBI:18420"/>
    </ligand>
</feature>
<dbReference type="Proteomes" id="UP000192900">
    <property type="component" value="Chromosome"/>
</dbReference>
<evidence type="ECO:0000256" key="2">
    <source>
        <dbReference type="ARBA" id="ARBA00001964"/>
    </source>
</evidence>
<evidence type="ECO:0000259" key="11">
    <source>
        <dbReference type="Pfam" id="PF00205"/>
    </source>
</evidence>
<dbReference type="GO" id="GO:0000949">
    <property type="term" value="P:aromatic amino acid family catabolic process to alcohol via Ehrlich pathway"/>
    <property type="evidence" value="ECO:0007669"/>
    <property type="project" value="TreeGrafter"/>
</dbReference>
<evidence type="ECO:0000256" key="6">
    <source>
        <dbReference type="ARBA" id="ARBA00022842"/>
    </source>
</evidence>
<evidence type="ECO:0000259" key="12">
    <source>
        <dbReference type="Pfam" id="PF02775"/>
    </source>
</evidence>
<dbReference type="GO" id="GO:0005829">
    <property type="term" value="C:cytosol"/>
    <property type="evidence" value="ECO:0007669"/>
    <property type="project" value="TreeGrafter"/>
</dbReference>
<comment type="cofactor">
    <cofactor evidence="1">
        <name>a metal cation</name>
        <dbReference type="ChEBI" id="CHEBI:25213"/>
    </cofactor>
</comment>
<evidence type="ECO:0000313" key="15">
    <source>
        <dbReference type="Proteomes" id="UP000192900"/>
    </source>
</evidence>
<dbReference type="PANTHER" id="PTHR43452:SF30">
    <property type="entry name" value="PYRUVATE DECARBOXYLASE ISOZYME 1-RELATED"/>
    <property type="match status" value="1"/>
</dbReference>
<accession>A0A1W6B724</accession>
<keyword evidence="5" id="KW-0210">Decarboxylase</keyword>
<evidence type="ECO:0000256" key="4">
    <source>
        <dbReference type="ARBA" id="ARBA00022723"/>
    </source>
</evidence>
<comment type="similarity">
    <text evidence="3 10">Belongs to the TPP enzyme family.</text>
</comment>
<dbReference type="PANTHER" id="PTHR43452">
    <property type="entry name" value="PYRUVATE DECARBOXYLASE"/>
    <property type="match status" value="1"/>
</dbReference>
<keyword evidence="4 9" id="KW-0479">Metal-binding</keyword>
<dbReference type="PROSITE" id="PS00187">
    <property type="entry name" value="TPP_ENZYMES"/>
    <property type="match status" value="1"/>
</dbReference>
<dbReference type="InterPro" id="IPR012001">
    <property type="entry name" value="Thiamin_PyroP_enz_TPP-bd_dom"/>
</dbReference>
<dbReference type="InterPro" id="IPR012000">
    <property type="entry name" value="Thiamin_PyroP_enz_cen_dom"/>
</dbReference>
<gene>
    <name evidence="14" type="ORF">B1H58_13165</name>
</gene>
<comment type="cofactor">
    <cofactor evidence="9">
        <name>Mg(2+)</name>
        <dbReference type="ChEBI" id="CHEBI:18420"/>
    </cofactor>
    <text evidence="9">Binds 1 Mg(2+) per subunit.</text>
</comment>
<dbReference type="AlphaFoldDB" id="A0A1W6B724"/>
<dbReference type="InterPro" id="IPR047214">
    <property type="entry name" value="TPP_PDC_IPDC"/>
</dbReference>
<feature type="domain" description="Thiamine pyrophosphate enzyme N-terminal TPP-binding" evidence="13">
    <location>
        <begin position="5"/>
        <end position="110"/>
    </location>
</feature>
<keyword evidence="7 10" id="KW-0786">Thiamine pyrophosphate</keyword>
<keyword evidence="14" id="KW-0670">Pyruvate</keyword>
<dbReference type="KEGG" id="palh:B1H58_13165"/>